<sequence length="412" mass="48551">MPSKQSYSNMLAVLNVKNNKWIFYTLIFILVLFISSSLFKNSDDFIIKPKYLVPFADELSVKPTNLKEWKRRHYLVNYLNNEQNVLIYVTPKDNYRSDDSIKLKYKFDKTLAKCEVPCIWNETRIEDLTTEELKTADAVFYVNQEVPLKSKAWRGQKLIQYTLESATQYPQYHDKNRYFDIHVTFDEDSDVPTSFIKDPEKWQTKQPFDMDKLSSSSPPISLIASQWTKFREAWIPTLKDHIPIASFGSVYWSANWDIHPECANLEPYEIKNCIISKYPFHLSIEISQEKDYSTEKLWDVFNSGSVPIIWGAPNSRSYLPHPKSAIFIDDFPDVKALADHLKYLIENKTAYLEYHKWRTEKEWSEGFDRKAYMNIENMECNVCKEVARLRILEGRTNLPQFQVDLEDNVDTI</sequence>
<dbReference type="Pfam" id="PF00852">
    <property type="entry name" value="Glyco_transf_10"/>
    <property type="match status" value="1"/>
</dbReference>
<feature type="domain" description="Fucosyltransferase C-terminal" evidence="6">
    <location>
        <begin position="224"/>
        <end position="388"/>
    </location>
</feature>
<evidence type="ECO:0000256" key="3">
    <source>
        <dbReference type="ARBA" id="ARBA00022676"/>
    </source>
</evidence>
<dbReference type="GO" id="GO:0032580">
    <property type="term" value="C:Golgi cisterna membrane"/>
    <property type="evidence" value="ECO:0007669"/>
    <property type="project" value="UniProtKB-SubCell"/>
</dbReference>
<keyword evidence="5" id="KW-1133">Transmembrane helix</keyword>
<dbReference type="InterPro" id="IPR055270">
    <property type="entry name" value="Glyco_tran_10_C"/>
</dbReference>
<dbReference type="InterPro" id="IPR001503">
    <property type="entry name" value="Glyco_trans_10"/>
</dbReference>
<dbReference type="GO" id="GO:0008417">
    <property type="term" value="F:fucosyltransferase activity"/>
    <property type="evidence" value="ECO:0007669"/>
    <property type="project" value="InterPro"/>
</dbReference>
<dbReference type="InterPro" id="IPR038577">
    <property type="entry name" value="GT10-like_C_sf"/>
</dbReference>
<comment type="subcellular location">
    <subcellularLocation>
        <location evidence="5">Golgi apparatus</location>
        <location evidence="5">Golgi stack membrane</location>
        <topology evidence="5">Single-pass type II membrane protein</topology>
    </subcellularLocation>
</comment>
<dbReference type="EMBL" id="CAJVPY010003524">
    <property type="protein sequence ID" value="CAG8593902.1"/>
    <property type="molecule type" value="Genomic_DNA"/>
</dbReference>
<dbReference type="PANTHER" id="PTHR11929:SF194">
    <property type="entry name" value="ALPHA-(1,3)-FUCOSYLTRANSFERASE 10"/>
    <property type="match status" value="1"/>
</dbReference>
<evidence type="ECO:0000259" key="6">
    <source>
        <dbReference type="Pfam" id="PF00852"/>
    </source>
</evidence>
<evidence type="ECO:0000256" key="1">
    <source>
        <dbReference type="ARBA" id="ARBA00004922"/>
    </source>
</evidence>
<evidence type="ECO:0000256" key="4">
    <source>
        <dbReference type="ARBA" id="ARBA00022679"/>
    </source>
</evidence>
<keyword evidence="5" id="KW-0812">Transmembrane</keyword>
<evidence type="ECO:0000313" key="8">
    <source>
        <dbReference type="Proteomes" id="UP000789405"/>
    </source>
</evidence>
<proteinExistence type="inferred from homology"/>
<dbReference type="SUPFAM" id="SSF53756">
    <property type="entry name" value="UDP-Glycosyltransferase/glycogen phosphorylase"/>
    <property type="match status" value="1"/>
</dbReference>
<accession>A0A9N9CBF1</accession>
<dbReference type="EC" id="2.4.1.-" evidence="5"/>
<dbReference type="PANTHER" id="PTHR11929">
    <property type="entry name" value="ALPHA- 1,3 -FUCOSYLTRANSFERASE"/>
    <property type="match status" value="1"/>
</dbReference>
<comment type="pathway">
    <text evidence="1">Protein modification; protein glycosylation.</text>
</comment>
<organism evidence="7 8">
    <name type="scientific">Dentiscutata erythropus</name>
    <dbReference type="NCBI Taxonomy" id="1348616"/>
    <lineage>
        <taxon>Eukaryota</taxon>
        <taxon>Fungi</taxon>
        <taxon>Fungi incertae sedis</taxon>
        <taxon>Mucoromycota</taxon>
        <taxon>Glomeromycotina</taxon>
        <taxon>Glomeromycetes</taxon>
        <taxon>Diversisporales</taxon>
        <taxon>Gigasporaceae</taxon>
        <taxon>Dentiscutata</taxon>
    </lineage>
</organism>
<evidence type="ECO:0000313" key="7">
    <source>
        <dbReference type="EMBL" id="CAG8593902.1"/>
    </source>
</evidence>
<comment type="similarity">
    <text evidence="2 5">Belongs to the glycosyltransferase 10 family.</text>
</comment>
<reference evidence="7" key="1">
    <citation type="submission" date="2021-06" db="EMBL/GenBank/DDBJ databases">
        <authorList>
            <person name="Kallberg Y."/>
            <person name="Tangrot J."/>
            <person name="Rosling A."/>
        </authorList>
    </citation>
    <scope>NUCLEOTIDE SEQUENCE</scope>
    <source>
        <strain evidence="7">MA453B</strain>
    </source>
</reference>
<dbReference type="Proteomes" id="UP000789405">
    <property type="component" value="Unassembled WGS sequence"/>
</dbReference>
<keyword evidence="4 5" id="KW-0808">Transferase</keyword>
<keyword evidence="8" id="KW-1185">Reference proteome</keyword>
<protein>
    <recommendedName>
        <fullName evidence="5">Fucosyltransferase</fullName>
        <ecNumber evidence="5">2.4.1.-</ecNumber>
    </recommendedName>
</protein>
<feature type="transmembrane region" description="Helical" evidence="5">
    <location>
        <begin position="21"/>
        <end position="39"/>
    </location>
</feature>
<dbReference type="AlphaFoldDB" id="A0A9N9CBF1"/>
<keyword evidence="5" id="KW-0333">Golgi apparatus</keyword>
<keyword evidence="3 5" id="KW-0328">Glycosyltransferase</keyword>
<comment type="caution">
    <text evidence="7">The sequence shown here is derived from an EMBL/GenBank/DDBJ whole genome shotgun (WGS) entry which is preliminary data.</text>
</comment>
<evidence type="ECO:0000256" key="2">
    <source>
        <dbReference type="ARBA" id="ARBA00008919"/>
    </source>
</evidence>
<dbReference type="Gene3D" id="3.40.50.11660">
    <property type="entry name" value="Glycosyl transferase family 10, C-terminal domain"/>
    <property type="match status" value="1"/>
</dbReference>
<keyword evidence="5" id="KW-0472">Membrane</keyword>
<gene>
    <name evidence="7" type="ORF">DERYTH_LOCUS7297</name>
</gene>
<dbReference type="OrthoDB" id="427096at2759"/>
<evidence type="ECO:0000256" key="5">
    <source>
        <dbReference type="RuleBase" id="RU003832"/>
    </source>
</evidence>
<name>A0A9N9CBF1_9GLOM</name>